<dbReference type="CDD" id="cd00038">
    <property type="entry name" value="CAP_ED"/>
    <property type="match status" value="1"/>
</dbReference>
<dbReference type="RefSeq" id="WP_090590894.1">
    <property type="nucleotide sequence ID" value="NZ_FNCS01000001.1"/>
</dbReference>
<dbReference type="Gene3D" id="2.60.120.10">
    <property type="entry name" value="Jelly Rolls"/>
    <property type="match status" value="1"/>
</dbReference>
<proteinExistence type="predicted"/>
<sequence length="150" mass="16271">MDDETAMAAFRELELFADFNDDHLRLLAFVCQERILAAGETLCEAGDMVGGAHVLVTGQLEAVHSAAEGGGRYRIMPPSLIGEIGLMLDKPRATGVVALRRSEVLFVPREAFMKLLRSHPDLAQGVAATLRGELLRYLDSISGLSGRFSN</sequence>
<dbReference type="InterPro" id="IPR014710">
    <property type="entry name" value="RmlC-like_jellyroll"/>
</dbReference>
<dbReference type="PANTHER" id="PTHR10217:SF435">
    <property type="entry name" value="POTASSIUM VOLTAGE-GATED CHANNEL PROTEIN EAG"/>
    <property type="match status" value="1"/>
</dbReference>
<dbReference type="GO" id="GO:0005249">
    <property type="term" value="F:voltage-gated potassium channel activity"/>
    <property type="evidence" value="ECO:0007669"/>
    <property type="project" value="TreeGrafter"/>
</dbReference>
<keyword evidence="3" id="KW-1185">Reference proteome</keyword>
<dbReference type="GO" id="GO:0005886">
    <property type="term" value="C:plasma membrane"/>
    <property type="evidence" value="ECO:0007669"/>
    <property type="project" value="TreeGrafter"/>
</dbReference>
<dbReference type="SUPFAM" id="SSF51206">
    <property type="entry name" value="cAMP-binding domain-like"/>
    <property type="match status" value="1"/>
</dbReference>
<dbReference type="STRING" id="440168.SAMN04487974_101504"/>
<gene>
    <name evidence="2" type="ORF">SAMN04487974_101504</name>
</gene>
<dbReference type="GO" id="GO:0042391">
    <property type="term" value="P:regulation of membrane potential"/>
    <property type="evidence" value="ECO:0007669"/>
    <property type="project" value="TreeGrafter"/>
</dbReference>
<dbReference type="SMART" id="SM00100">
    <property type="entry name" value="cNMP"/>
    <property type="match status" value="1"/>
</dbReference>
<evidence type="ECO:0000313" key="2">
    <source>
        <dbReference type="EMBL" id="SDG22219.1"/>
    </source>
</evidence>
<dbReference type="PROSITE" id="PS50042">
    <property type="entry name" value="CNMP_BINDING_3"/>
    <property type="match status" value="1"/>
</dbReference>
<name>A0A1G7SIG7_9HYPH</name>
<dbReference type="PANTHER" id="PTHR10217">
    <property type="entry name" value="VOLTAGE AND LIGAND GATED POTASSIUM CHANNEL"/>
    <property type="match status" value="1"/>
</dbReference>
<dbReference type="Proteomes" id="UP000199495">
    <property type="component" value="Unassembled WGS sequence"/>
</dbReference>
<evidence type="ECO:0000313" key="3">
    <source>
        <dbReference type="Proteomes" id="UP000199495"/>
    </source>
</evidence>
<protein>
    <submittedName>
        <fullName evidence="2">Cyclic nucleotide-binding domain-containing protein</fullName>
    </submittedName>
</protein>
<organism evidence="2 3">
    <name type="scientific">Pelagibacterium luteolum</name>
    <dbReference type="NCBI Taxonomy" id="440168"/>
    <lineage>
        <taxon>Bacteria</taxon>
        <taxon>Pseudomonadati</taxon>
        <taxon>Pseudomonadota</taxon>
        <taxon>Alphaproteobacteria</taxon>
        <taxon>Hyphomicrobiales</taxon>
        <taxon>Devosiaceae</taxon>
        <taxon>Pelagibacterium</taxon>
    </lineage>
</organism>
<dbReference type="Pfam" id="PF00027">
    <property type="entry name" value="cNMP_binding"/>
    <property type="match status" value="1"/>
</dbReference>
<dbReference type="InterPro" id="IPR000595">
    <property type="entry name" value="cNMP-bd_dom"/>
</dbReference>
<dbReference type="EMBL" id="FNCS01000001">
    <property type="protein sequence ID" value="SDG22219.1"/>
    <property type="molecule type" value="Genomic_DNA"/>
</dbReference>
<dbReference type="InterPro" id="IPR018490">
    <property type="entry name" value="cNMP-bd_dom_sf"/>
</dbReference>
<dbReference type="InterPro" id="IPR050818">
    <property type="entry name" value="KCNH_animal-type"/>
</dbReference>
<accession>A0A1G7SIG7</accession>
<dbReference type="AlphaFoldDB" id="A0A1G7SIG7"/>
<evidence type="ECO:0000259" key="1">
    <source>
        <dbReference type="PROSITE" id="PS50042"/>
    </source>
</evidence>
<dbReference type="OrthoDB" id="9807547at2"/>
<feature type="domain" description="Cyclic nucleotide-binding" evidence="1">
    <location>
        <begin position="15"/>
        <end position="116"/>
    </location>
</feature>
<reference evidence="2 3" key="1">
    <citation type="submission" date="2016-10" db="EMBL/GenBank/DDBJ databases">
        <authorList>
            <person name="de Groot N.N."/>
        </authorList>
    </citation>
    <scope>NUCLEOTIDE SEQUENCE [LARGE SCALE GENOMIC DNA]</scope>
    <source>
        <strain evidence="2 3">CGMCC 1.10267</strain>
    </source>
</reference>